<evidence type="ECO:0000313" key="10">
    <source>
        <dbReference type="Proteomes" id="UP000006251"/>
    </source>
</evidence>
<dbReference type="GO" id="GO:0012505">
    <property type="term" value="C:endomembrane system"/>
    <property type="evidence" value="ECO:0007669"/>
    <property type="project" value="UniProtKB-SubCell"/>
</dbReference>
<dbReference type="Proteomes" id="UP000006251">
    <property type="component" value="Unassembled WGS sequence"/>
</dbReference>
<sequence length="292" mass="33776">MNEIDARILQYNDFFTAVVIIGIIFYVLTIIETIFDISTKRRLGWKETMANVAIEIGNRILDSTVIGAVFIIGFLFVEEFAVAKIAVTWWSWLLAIIAVDFTYYWMHRIEHERRILWAVHSVHHSSQEYNLTTALRLSWLESLYEWLFFIPLLLIGFDAVQILASLFAVVLYQTWIHTEKVGKLGWLDGILNTPSVHRVHHATNADYIDKNYGGILIIWDRLFGTYQAENEKPIYGLTTQLESSNPLTINFGELRTIYKDVIHAESLSHKASYAFGRTGWQPRKCAKQTVDE</sequence>
<dbReference type="GO" id="GO:0008610">
    <property type="term" value="P:lipid biosynthetic process"/>
    <property type="evidence" value="ECO:0007669"/>
    <property type="project" value="InterPro"/>
</dbReference>
<feature type="transmembrane region" description="Helical" evidence="7">
    <location>
        <begin position="14"/>
        <end position="35"/>
    </location>
</feature>
<name>K6YTD0_9ALTE</name>
<comment type="caution">
    <text evidence="9">The sequence shown here is derived from an EMBL/GenBank/DDBJ whole genome shotgun (WGS) entry which is preliminary data.</text>
</comment>
<organism evidence="9 10">
    <name type="scientific">Brumicola pallidula DSM 14239 = ACAM 615</name>
    <dbReference type="NCBI Taxonomy" id="1121922"/>
    <lineage>
        <taxon>Bacteria</taxon>
        <taxon>Pseudomonadati</taxon>
        <taxon>Pseudomonadota</taxon>
        <taxon>Gammaproteobacteria</taxon>
        <taxon>Alteromonadales</taxon>
        <taxon>Alteromonadaceae</taxon>
        <taxon>Brumicola</taxon>
    </lineage>
</organism>
<evidence type="ECO:0000256" key="3">
    <source>
        <dbReference type="ARBA" id="ARBA00022989"/>
    </source>
</evidence>
<dbReference type="GO" id="GO:0050479">
    <property type="term" value="F:glyceryl-ether monooxygenase activity"/>
    <property type="evidence" value="ECO:0007669"/>
    <property type="project" value="TreeGrafter"/>
</dbReference>
<evidence type="ECO:0000256" key="4">
    <source>
        <dbReference type="ARBA" id="ARBA00023002"/>
    </source>
</evidence>
<keyword evidence="5" id="KW-0443">Lipid metabolism</keyword>
<dbReference type="PANTHER" id="PTHR21624">
    <property type="entry name" value="STEROL DESATURASE-RELATED PROTEIN"/>
    <property type="match status" value="1"/>
</dbReference>
<dbReference type="STRING" id="1121922.GCA_000428905_03481"/>
<dbReference type="Pfam" id="PF04116">
    <property type="entry name" value="FA_hydroxylase"/>
    <property type="match status" value="1"/>
</dbReference>
<evidence type="ECO:0000256" key="2">
    <source>
        <dbReference type="ARBA" id="ARBA00022692"/>
    </source>
</evidence>
<evidence type="ECO:0000256" key="1">
    <source>
        <dbReference type="ARBA" id="ARBA00004127"/>
    </source>
</evidence>
<dbReference type="AlphaFoldDB" id="K6YTD0"/>
<dbReference type="RefSeq" id="WP_006008556.1">
    <property type="nucleotide sequence ID" value="NZ_AUAV01000022.1"/>
</dbReference>
<evidence type="ECO:0000313" key="9">
    <source>
        <dbReference type="EMBL" id="GAC27221.1"/>
    </source>
</evidence>
<protein>
    <submittedName>
        <fullName evidence="9">Alkylglycerol monooxygenase</fullName>
    </submittedName>
</protein>
<dbReference type="GO" id="GO:0005506">
    <property type="term" value="F:iron ion binding"/>
    <property type="evidence" value="ECO:0007669"/>
    <property type="project" value="InterPro"/>
</dbReference>
<comment type="subcellular location">
    <subcellularLocation>
        <location evidence="1">Endomembrane system</location>
        <topology evidence="1">Multi-pass membrane protein</topology>
    </subcellularLocation>
</comment>
<feature type="transmembrane region" description="Helical" evidence="7">
    <location>
        <begin position="56"/>
        <end position="77"/>
    </location>
</feature>
<feature type="domain" description="Fatty acid hydroxylase" evidence="8">
    <location>
        <begin position="92"/>
        <end position="225"/>
    </location>
</feature>
<dbReference type="GO" id="GO:0006643">
    <property type="term" value="P:membrane lipid metabolic process"/>
    <property type="evidence" value="ECO:0007669"/>
    <property type="project" value="TreeGrafter"/>
</dbReference>
<keyword evidence="2 7" id="KW-0812">Transmembrane</keyword>
<dbReference type="OrthoDB" id="9770329at2"/>
<evidence type="ECO:0000256" key="5">
    <source>
        <dbReference type="ARBA" id="ARBA00023098"/>
    </source>
</evidence>
<dbReference type="EMBL" id="BAEQ01000007">
    <property type="protein sequence ID" value="GAC27221.1"/>
    <property type="molecule type" value="Genomic_DNA"/>
</dbReference>
<feature type="transmembrane region" description="Helical" evidence="7">
    <location>
        <begin position="146"/>
        <end position="172"/>
    </location>
</feature>
<keyword evidence="9" id="KW-0503">Monooxygenase</keyword>
<evidence type="ECO:0000256" key="6">
    <source>
        <dbReference type="ARBA" id="ARBA00023136"/>
    </source>
</evidence>
<evidence type="ECO:0000259" key="8">
    <source>
        <dbReference type="Pfam" id="PF04116"/>
    </source>
</evidence>
<dbReference type="InterPro" id="IPR006694">
    <property type="entry name" value="Fatty_acid_hydroxylase"/>
</dbReference>
<proteinExistence type="predicted"/>
<dbReference type="PANTHER" id="PTHR21624:SF1">
    <property type="entry name" value="ALKYLGLYCEROL MONOOXYGENASE"/>
    <property type="match status" value="1"/>
</dbReference>
<feature type="transmembrane region" description="Helical" evidence="7">
    <location>
        <begin position="89"/>
        <end position="106"/>
    </location>
</feature>
<accession>K6YTD0</accession>
<keyword evidence="6 7" id="KW-0472">Membrane</keyword>
<keyword evidence="3 7" id="KW-1133">Transmembrane helix</keyword>
<dbReference type="InterPro" id="IPR051689">
    <property type="entry name" value="Sterol_desaturase/TMEM195"/>
</dbReference>
<evidence type="ECO:0000256" key="7">
    <source>
        <dbReference type="SAM" id="Phobius"/>
    </source>
</evidence>
<keyword evidence="10" id="KW-1185">Reference proteome</keyword>
<dbReference type="GO" id="GO:0016020">
    <property type="term" value="C:membrane"/>
    <property type="evidence" value="ECO:0007669"/>
    <property type="project" value="GOC"/>
</dbReference>
<reference evidence="10" key="1">
    <citation type="journal article" date="2014" name="Environ. Microbiol.">
        <title>Comparative genomics of the marine bacterial genus Glaciecola reveals the high degree of genomic diversity and genomic characteristic for cold adaptation.</title>
        <authorList>
            <person name="Qin Q.L."/>
            <person name="Xie B.B."/>
            <person name="Yu Y."/>
            <person name="Shu Y.L."/>
            <person name="Rong J.C."/>
            <person name="Zhang Y.J."/>
            <person name="Zhao D.L."/>
            <person name="Chen X.L."/>
            <person name="Zhang X.Y."/>
            <person name="Chen B."/>
            <person name="Zhou B.C."/>
            <person name="Zhang Y.Z."/>
        </authorList>
    </citation>
    <scope>NUCLEOTIDE SEQUENCE [LARGE SCALE GENOMIC DNA]</scope>
    <source>
        <strain evidence="10">ACAM 615</strain>
    </source>
</reference>
<keyword evidence="4" id="KW-0560">Oxidoreductase</keyword>
<gene>
    <name evidence="9" type="ORF">GPAL_0341</name>
</gene>